<gene>
    <name evidence="2" type="primary">6053915</name>
    <name evidence="1" type="ORF">CpipJ_CPIJ019648</name>
</gene>
<dbReference type="VEuPathDB" id="VectorBase:CPIJ019648"/>
<organism>
    <name type="scientific">Culex quinquefasciatus</name>
    <name type="common">Southern house mosquito</name>
    <name type="synonym">Culex pungens</name>
    <dbReference type="NCBI Taxonomy" id="7176"/>
    <lineage>
        <taxon>Eukaryota</taxon>
        <taxon>Metazoa</taxon>
        <taxon>Ecdysozoa</taxon>
        <taxon>Arthropoda</taxon>
        <taxon>Hexapoda</taxon>
        <taxon>Insecta</taxon>
        <taxon>Pterygota</taxon>
        <taxon>Neoptera</taxon>
        <taxon>Endopterygota</taxon>
        <taxon>Diptera</taxon>
        <taxon>Nematocera</taxon>
        <taxon>Culicoidea</taxon>
        <taxon>Culicidae</taxon>
        <taxon>Culicinae</taxon>
        <taxon>Culicini</taxon>
        <taxon>Culex</taxon>
        <taxon>Culex</taxon>
    </lineage>
</organism>
<dbReference type="InParanoid" id="B0XJU6"/>
<dbReference type="EnsemblMetazoa" id="CPIJ019648-RA">
    <property type="protein sequence ID" value="CPIJ019648-PA"/>
    <property type="gene ID" value="CPIJ019648"/>
</dbReference>
<reference evidence="2" key="2">
    <citation type="submission" date="2021-02" db="UniProtKB">
        <authorList>
            <consortium name="EnsemblMetazoa"/>
        </authorList>
    </citation>
    <scope>IDENTIFICATION</scope>
    <source>
        <strain evidence="2">JHB</strain>
    </source>
</reference>
<evidence type="ECO:0000313" key="2">
    <source>
        <dbReference type="EnsemblMetazoa" id="CPIJ019648-PA"/>
    </source>
</evidence>
<evidence type="ECO:0000313" key="3">
    <source>
        <dbReference type="Proteomes" id="UP000002320"/>
    </source>
</evidence>
<dbReference type="EMBL" id="DS233617">
    <property type="protein sequence ID" value="EDS30791.1"/>
    <property type="molecule type" value="Genomic_DNA"/>
</dbReference>
<proteinExistence type="predicted"/>
<reference evidence="1" key="1">
    <citation type="submission" date="2007-03" db="EMBL/GenBank/DDBJ databases">
        <title>Annotation of Culex pipiens quinquefasciatus.</title>
        <authorList>
            <consortium name="The Broad Institute Genome Sequencing Platform"/>
            <person name="Atkinson P.W."/>
            <person name="Hemingway J."/>
            <person name="Christensen B.M."/>
            <person name="Higgs S."/>
            <person name="Kodira C."/>
            <person name="Hannick L."/>
            <person name="Megy K."/>
            <person name="O'Leary S."/>
            <person name="Pearson M."/>
            <person name="Haas B.J."/>
            <person name="Mauceli E."/>
            <person name="Wortman J.R."/>
            <person name="Lee N.H."/>
            <person name="Guigo R."/>
            <person name="Stanke M."/>
            <person name="Alvarado L."/>
            <person name="Amedeo P."/>
            <person name="Antoine C.H."/>
            <person name="Arensburger P."/>
            <person name="Bidwell S.L."/>
            <person name="Crawford M."/>
            <person name="Camaro F."/>
            <person name="Devon K."/>
            <person name="Engels R."/>
            <person name="Hammond M."/>
            <person name="Howarth C."/>
            <person name="Koehrsen M."/>
            <person name="Lawson D."/>
            <person name="Montgomery P."/>
            <person name="Nene V."/>
            <person name="Nusbaum C."/>
            <person name="Puiu D."/>
            <person name="Romero-Severson J."/>
            <person name="Severson D.W."/>
            <person name="Shumway M."/>
            <person name="Sisk P."/>
            <person name="Stolte C."/>
            <person name="Zeng Q."/>
            <person name="Eisenstadt E."/>
            <person name="Fraser-Liggett C."/>
            <person name="Strausberg R."/>
            <person name="Galagan J."/>
            <person name="Birren B."/>
            <person name="Collins F.H."/>
        </authorList>
    </citation>
    <scope>NUCLEOTIDE SEQUENCE [LARGE SCALE GENOMIC DNA]</scope>
    <source>
        <strain evidence="1">JHB</strain>
    </source>
</reference>
<dbReference type="STRING" id="7176.B0XJU6"/>
<name>B0XJU6_CULQU</name>
<evidence type="ECO:0000313" key="1">
    <source>
        <dbReference type="EMBL" id="EDS30791.1"/>
    </source>
</evidence>
<dbReference type="HOGENOM" id="CLU_2280140_0_0_1"/>
<keyword evidence="3" id="KW-1185">Reference proteome</keyword>
<sequence>MANTPMDTDKIKIFGTSMKMVVKIAELEVAEKEKMKDMVTTRTRLVSVVAICSNVSGGRPARIIESHRNILATRPGVAKFLREVPMEGHTRLDNMGIKLLGF</sequence>
<protein>
    <submittedName>
        <fullName evidence="1 2">Chaperonin</fullName>
    </submittedName>
</protein>
<dbReference type="AlphaFoldDB" id="B0XJU6"/>
<accession>B0XJU6</accession>
<dbReference type="Proteomes" id="UP000002320">
    <property type="component" value="Unassembled WGS sequence"/>
</dbReference>
<dbReference type="KEGG" id="cqu:CpipJ_CPIJ019648"/>